<feature type="compositionally biased region" description="Polar residues" evidence="1">
    <location>
        <begin position="131"/>
        <end position="145"/>
    </location>
</feature>
<name>A0ABP8XR85_9PSEU</name>
<organism evidence="3 4">
    <name type="scientific">Pseudonocardia yuanmonensis</name>
    <dbReference type="NCBI Taxonomy" id="1095914"/>
    <lineage>
        <taxon>Bacteria</taxon>
        <taxon>Bacillati</taxon>
        <taxon>Actinomycetota</taxon>
        <taxon>Actinomycetes</taxon>
        <taxon>Pseudonocardiales</taxon>
        <taxon>Pseudonocardiaceae</taxon>
        <taxon>Pseudonocardia</taxon>
    </lineage>
</organism>
<dbReference type="RefSeq" id="WP_345384333.1">
    <property type="nucleotide sequence ID" value="NZ_BAABIC010000031.1"/>
</dbReference>
<protein>
    <recommendedName>
        <fullName evidence="2">DUF7064 domain-containing protein</fullName>
    </recommendedName>
</protein>
<comment type="caution">
    <text evidence="3">The sequence shown here is derived from an EMBL/GenBank/DDBJ whole genome shotgun (WGS) entry which is preliminary data.</text>
</comment>
<sequence length="145" mass="16004">MCRTTSRPGPATTEVFGRTTATFAEGRAASAVAFHDHSWGPGDYGNLTATYRWGHLTFGEDLFAAVYAMTTDRGRSDYGYVDDRGERHGVVRVDDRVEMAEDGHTPLAARLRVWTGTGHGYEFTGRPAHGRTTTIDRSQPSTYSR</sequence>
<proteinExistence type="predicted"/>
<evidence type="ECO:0000313" key="4">
    <source>
        <dbReference type="Proteomes" id="UP001500325"/>
    </source>
</evidence>
<feature type="domain" description="DUF7064" evidence="2">
    <location>
        <begin position="48"/>
        <end position="128"/>
    </location>
</feature>
<evidence type="ECO:0000313" key="3">
    <source>
        <dbReference type="EMBL" id="GAA4711249.1"/>
    </source>
</evidence>
<dbReference type="EMBL" id="BAABIC010000031">
    <property type="protein sequence ID" value="GAA4711249.1"/>
    <property type="molecule type" value="Genomic_DNA"/>
</dbReference>
<feature type="region of interest" description="Disordered" evidence="1">
    <location>
        <begin position="126"/>
        <end position="145"/>
    </location>
</feature>
<keyword evidence="4" id="KW-1185">Reference proteome</keyword>
<dbReference type="InterPro" id="IPR055492">
    <property type="entry name" value="DUF7064"/>
</dbReference>
<reference evidence="4" key="1">
    <citation type="journal article" date="2019" name="Int. J. Syst. Evol. Microbiol.">
        <title>The Global Catalogue of Microorganisms (GCM) 10K type strain sequencing project: providing services to taxonomists for standard genome sequencing and annotation.</title>
        <authorList>
            <consortium name="The Broad Institute Genomics Platform"/>
            <consortium name="The Broad Institute Genome Sequencing Center for Infectious Disease"/>
            <person name="Wu L."/>
            <person name="Ma J."/>
        </authorList>
    </citation>
    <scope>NUCLEOTIDE SEQUENCE [LARGE SCALE GENOMIC DNA]</scope>
    <source>
        <strain evidence="4">JCM 18055</strain>
    </source>
</reference>
<evidence type="ECO:0000256" key="1">
    <source>
        <dbReference type="SAM" id="MobiDB-lite"/>
    </source>
</evidence>
<dbReference type="Pfam" id="PF23212">
    <property type="entry name" value="DUF7064"/>
    <property type="match status" value="1"/>
</dbReference>
<evidence type="ECO:0000259" key="2">
    <source>
        <dbReference type="Pfam" id="PF23212"/>
    </source>
</evidence>
<dbReference type="Proteomes" id="UP001500325">
    <property type="component" value="Unassembled WGS sequence"/>
</dbReference>
<accession>A0ABP8XR85</accession>
<gene>
    <name evidence="3" type="ORF">GCM10023215_61830</name>
</gene>